<organism evidence="1">
    <name type="scientific">Rhizophora mucronata</name>
    <name type="common">Asiatic mangrove</name>
    <dbReference type="NCBI Taxonomy" id="61149"/>
    <lineage>
        <taxon>Eukaryota</taxon>
        <taxon>Viridiplantae</taxon>
        <taxon>Streptophyta</taxon>
        <taxon>Embryophyta</taxon>
        <taxon>Tracheophyta</taxon>
        <taxon>Spermatophyta</taxon>
        <taxon>Magnoliopsida</taxon>
        <taxon>eudicotyledons</taxon>
        <taxon>Gunneridae</taxon>
        <taxon>Pentapetalae</taxon>
        <taxon>rosids</taxon>
        <taxon>fabids</taxon>
        <taxon>Malpighiales</taxon>
        <taxon>Rhizophoraceae</taxon>
        <taxon>Rhizophora</taxon>
    </lineage>
</organism>
<evidence type="ECO:0000313" key="1">
    <source>
        <dbReference type="EMBL" id="MBX59591.1"/>
    </source>
</evidence>
<accession>A0A2P2PXX6</accession>
<dbReference type="EMBL" id="GGEC01079107">
    <property type="protein sequence ID" value="MBX59591.1"/>
    <property type="molecule type" value="Transcribed_RNA"/>
</dbReference>
<reference evidence="1" key="1">
    <citation type="submission" date="2018-02" db="EMBL/GenBank/DDBJ databases">
        <title>Rhizophora mucronata_Transcriptome.</title>
        <authorList>
            <person name="Meera S.P."/>
            <person name="Sreeshan A."/>
            <person name="Augustine A."/>
        </authorList>
    </citation>
    <scope>NUCLEOTIDE SEQUENCE</scope>
    <source>
        <tissue evidence="1">Leaf</tissue>
    </source>
</reference>
<dbReference type="AlphaFoldDB" id="A0A2P2PXX6"/>
<name>A0A2P2PXX6_RHIMU</name>
<sequence>MQTPFFQFISNRCYTYFLERTS</sequence>
<protein>
    <submittedName>
        <fullName evidence="1">Uncharacterized protein</fullName>
    </submittedName>
</protein>
<proteinExistence type="predicted"/>